<dbReference type="InterPro" id="IPR011413">
    <property type="entry name" value="UCP036540_AIR"/>
</dbReference>
<dbReference type="InterPro" id="IPR036921">
    <property type="entry name" value="PurM-like_N_sf"/>
</dbReference>
<dbReference type="InterPro" id="IPR010918">
    <property type="entry name" value="PurM-like_C_dom"/>
</dbReference>
<name>A0ABY8F6Q7_9HYPH</name>
<proteinExistence type="predicted"/>
<dbReference type="PANTHER" id="PTHR30270">
    <property type="entry name" value="THIAMINE-MONOPHOSPHATE KINASE"/>
    <property type="match status" value="1"/>
</dbReference>
<dbReference type="SUPFAM" id="SSF55326">
    <property type="entry name" value="PurM N-terminal domain-like"/>
    <property type="match status" value="1"/>
</dbReference>
<evidence type="ECO:0000259" key="2">
    <source>
        <dbReference type="Pfam" id="PF00586"/>
    </source>
</evidence>
<dbReference type="InterPro" id="IPR024030">
    <property type="entry name" value="AIR_synthase-rel_sll0787"/>
</dbReference>
<evidence type="ECO:0000313" key="5">
    <source>
        <dbReference type="Proteomes" id="UP001209803"/>
    </source>
</evidence>
<dbReference type="InterPro" id="IPR006283">
    <property type="entry name" value="ThiL-like"/>
</dbReference>
<feature type="domain" description="PurM-like C-terminal" evidence="3">
    <location>
        <begin position="195"/>
        <end position="302"/>
    </location>
</feature>
<accession>A0ABY8F6Q7</accession>
<dbReference type="EMBL" id="CP120863">
    <property type="protein sequence ID" value="WFE91166.1"/>
    <property type="molecule type" value="Genomic_DNA"/>
</dbReference>
<evidence type="ECO:0000313" key="4">
    <source>
        <dbReference type="EMBL" id="WFE91166.1"/>
    </source>
</evidence>
<gene>
    <name evidence="4" type="ORF">K1718_07375</name>
</gene>
<protein>
    <submittedName>
        <fullName evidence="4">Sll0787 family AIR synthase-like protein</fullName>
    </submittedName>
</protein>
<reference evidence="4 5" key="1">
    <citation type="submission" date="2023-03" db="EMBL/GenBank/DDBJ databases">
        <title>Roseibium porphyridii sp. nov. and Roseibium rhodosorbium sp. nov. isolated from marine algae, Porphyridium cruentum and Rhodosorus marinus, respectively.</title>
        <authorList>
            <person name="Lee M.W."/>
            <person name="Choi B.J."/>
            <person name="Lee J.K."/>
            <person name="Choi D.G."/>
            <person name="Baek J.H."/>
            <person name="Bayburt H."/>
            <person name="Kim J.M."/>
            <person name="Han D.M."/>
            <person name="Kim K.H."/>
            <person name="Jeon C.O."/>
        </authorList>
    </citation>
    <scope>NUCLEOTIDE SEQUENCE [LARGE SCALE GENOMIC DNA]</scope>
    <source>
        <strain evidence="4 5">KMA01</strain>
    </source>
</reference>
<dbReference type="Pfam" id="PF00586">
    <property type="entry name" value="AIRS"/>
    <property type="match status" value="1"/>
</dbReference>
<dbReference type="RefSeq" id="WP_265683407.1">
    <property type="nucleotide sequence ID" value="NZ_CP120863.1"/>
</dbReference>
<dbReference type="InterPro" id="IPR016188">
    <property type="entry name" value="PurM-like_N"/>
</dbReference>
<dbReference type="NCBIfam" id="TIGR04049">
    <property type="entry name" value="AIR_rel_sll0787"/>
    <property type="match status" value="1"/>
</dbReference>
<dbReference type="CDD" id="cd02192">
    <property type="entry name" value="PurM-like3"/>
    <property type="match status" value="1"/>
</dbReference>
<dbReference type="Gene3D" id="3.90.650.10">
    <property type="entry name" value="PurM-like C-terminal domain"/>
    <property type="match status" value="1"/>
</dbReference>
<dbReference type="Proteomes" id="UP001209803">
    <property type="component" value="Chromosome"/>
</dbReference>
<evidence type="ECO:0000256" key="1">
    <source>
        <dbReference type="ARBA" id="ARBA00022977"/>
    </source>
</evidence>
<keyword evidence="5" id="KW-1185">Reference proteome</keyword>
<dbReference type="InterPro" id="IPR036676">
    <property type="entry name" value="PurM-like_C_sf"/>
</dbReference>
<feature type="domain" description="PurM-like N-terminal" evidence="2">
    <location>
        <begin position="47"/>
        <end position="152"/>
    </location>
</feature>
<dbReference type="PANTHER" id="PTHR30270:SF0">
    <property type="entry name" value="THIAMINE-MONOPHOSPHATE KINASE"/>
    <property type="match status" value="1"/>
</dbReference>
<sequence>MTEQSWPDTLSGIAELLRDDPGLIGKRDIDASCGILGLSQTAPGRPGDDAAILPDGDDYLLFAIEGFINAFVEADPWFAGWCGIMVNMSDILAMGGRPIAVTDAIWTAETSKAELILEGMRAASQTYDIPIVGGHTNFRAGQSQLAVSILGRAKRLITSFDAAPGDKLIAAIDHRGGYRAPFNNWQAVLDAPAEQLRQDTEVLPRLAEDGLCAAGKDISQGGLVGTSLMLAECSGVAIKLSLECIQPPPGVPLARWLVTFPSFGFLLSAPTDTTSAVVARFQERGIWAAEVGEVSQGSTVSLSLEGEEEVLWDHRQSPYLGLKPREVANA</sequence>
<organism evidence="4 5">
    <name type="scientific">Roseibium porphyridii</name>
    <dbReference type="NCBI Taxonomy" id="2866279"/>
    <lineage>
        <taxon>Bacteria</taxon>
        <taxon>Pseudomonadati</taxon>
        <taxon>Pseudomonadota</taxon>
        <taxon>Alphaproteobacteria</taxon>
        <taxon>Hyphomicrobiales</taxon>
        <taxon>Stappiaceae</taxon>
        <taxon>Roseibium</taxon>
    </lineage>
</organism>
<dbReference type="PIRSF" id="PIRSF036540">
    <property type="entry name" value="UCP036540_AIR"/>
    <property type="match status" value="1"/>
</dbReference>
<evidence type="ECO:0000259" key="3">
    <source>
        <dbReference type="Pfam" id="PF02769"/>
    </source>
</evidence>
<dbReference type="Gene3D" id="3.30.1330.10">
    <property type="entry name" value="PurM-like, N-terminal domain"/>
    <property type="match status" value="1"/>
</dbReference>
<dbReference type="SUPFAM" id="SSF56042">
    <property type="entry name" value="PurM C-terminal domain-like"/>
    <property type="match status" value="1"/>
</dbReference>
<dbReference type="Pfam" id="PF02769">
    <property type="entry name" value="AIRS_C"/>
    <property type="match status" value="1"/>
</dbReference>
<keyword evidence="1" id="KW-0784">Thiamine biosynthesis</keyword>